<keyword evidence="8" id="KW-1185">Reference proteome</keyword>
<dbReference type="Proteomes" id="UP000321408">
    <property type="component" value="Chromosome"/>
</dbReference>
<keyword evidence="4 6" id="KW-1133">Transmembrane helix</keyword>
<organism evidence="7 8">
    <name type="scientific">Promethearchaeum syntrophicum</name>
    <dbReference type="NCBI Taxonomy" id="2594042"/>
    <lineage>
        <taxon>Archaea</taxon>
        <taxon>Promethearchaeati</taxon>
        <taxon>Promethearchaeota</taxon>
        <taxon>Promethearchaeia</taxon>
        <taxon>Promethearchaeales</taxon>
        <taxon>Promethearchaeaceae</taxon>
        <taxon>Promethearchaeum</taxon>
    </lineage>
</organism>
<feature type="transmembrane region" description="Helical" evidence="6">
    <location>
        <begin position="135"/>
        <end position="159"/>
    </location>
</feature>
<keyword evidence="2" id="KW-1003">Cell membrane</keyword>
<comment type="subcellular location">
    <subcellularLocation>
        <location evidence="1">Cell membrane</location>
        <topology evidence="1">Multi-pass membrane protein</topology>
    </subcellularLocation>
</comment>
<dbReference type="EMBL" id="CP042905">
    <property type="protein sequence ID" value="QEE15823.1"/>
    <property type="molecule type" value="Genomic_DNA"/>
</dbReference>
<evidence type="ECO:0000313" key="7">
    <source>
        <dbReference type="EMBL" id="QEE15823.1"/>
    </source>
</evidence>
<evidence type="ECO:0000256" key="1">
    <source>
        <dbReference type="ARBA" id="ARBA00004651"/>
    </source>
</evidence>
<accession>A0A5B9D9Q4</accession>
<evidence type="ECO:0000256" key="5">
    <source>
        <dbReference type="ARBA" id="ARBA00023136"/>
    </source>
</evidence>
<dbReference type="GO" id="GO:0006824">
    <property type="term" value="P:cobalt ion transport"/>
    <property type="evidence" value="ECO:0007669"/>
    <property type="project" value="InterPro"/>
</dbReference>
<dbReference type="RefSeq" id="WP_147662722.1">
    <property type="nucleotide sequence ID" value="NZ_CP042905.2"/>
</dbReference>
<reference evidence="7 8" key="2">
    <citation type="journal article" date="2024" name="Int. J. Syst. Evol. Microbiol.">
        <title>Promethearchaeum syntrophicum gen. nov., sp. nov., an anaerobic, obligately syntrophic archaeon, the first isolate of the lineage 'Asgard' archaea, and proposal of the new archaeal phylum Promethearchaeota phyl. nov. and kingdom Promethearchaeati regn. nov.</title>
        <authorList>
            <person name="Imachi H."/>
            <person name="Nobu M.K."/>
            <person name="Kato S."/>
            <person name="Takaki Y."/>
            <person name="Miyazaki M."/>
            <person name="Miyata M."/>
            <person name="Ogawara M."/>
            <person name="Saito Y."/>
            <person name="Sakai S."/>
            <person name="Tahara Y.O."/>
            <person name="Takano Y."/>
            <person name="Tasumi E."/>
            <person name="Uematsu K."/>
            <person name="Yoshimura T."/>
            <person name="Itoh T."/>
            <person name="Ohkuma M."/>
            <person name="Takai K."/>
        </authorList>
    </citation>
    <scope>NUCLEOTIDE SEQUENCE [LARGE SCALE GENOMIC DNA]</scope>
    <source>
        <strain evidence="7 8">MK-D1</strain>
    </source>
</reference>
<feature type="transmembrane region" description="Helical" evidence="6">
    <location>
        <begin position="107"/>
        <end position="128"/>
    </location>
</feature>
<sequence>MSFLVRVNENFQDYLNTEYESTQKTRLFYIFPLIKLISTLWMIVVVNYAIKTENAYISYIVISIVLILSATLLKINIKRYIKFLVVLGILFPLIVTIPLLFSSEGLTIWSFNIFSINFTVTQLGFNLARNFLLRILANIAIITFFTLSTPFTHIIHILHQIRFPSVLITIITLTYRYFFLFFENLIKILRADDCRRFEKYAFKKRFTHLGTIFSMLLLRSFNHGTKIHQAMLARCYNGDLPDINYRPKLLNTLIYLLCMILLNTLIWIFFV</sequence>
<feature type="transmembrane region" description="Helical" evidence="6">
    <location>
        <begin position="56"/>
        <end position="73"/>
    </location>
</feature>
<evidence type="ECO:0000256" key="4">
    <source>
        <dbReference type="ARBA" id="ARBA00022989"/>
    </source>
</evidence>
<dbReference type="KEGG" id="psyt:DSAG12_01650"/>
<evidence type="ECO:0000256" key="6">
    <source>
        <dbReference type="SAM" id="Phobius"/>
    </source>
</evidence>
<dbReference type="Pfam" id="PF02361">
    <property type="entry name" value="CbiQ"/>
    <property type="match status" value="1"/>
</dbReference>
<feature type="transmembrane region" description="Helical" evidence="6">
    <location>
        <begin position="165"/>
        <end position="186"/>
    </location>
</feature>
<dbReference type="InterPro" id="IPR003339">
    <property type="entry name" value="ABC/ECF_trnsptr_transmembrane"/>
</dbReference>
<dbReference type="NCBIfam" id="TIGR02454">
    <property type="entry name" value="ECF_T_CbiQ"/>
    <property type="match status" value="1"/>
</dbReference>
<evidence type="ECO:0000256" key="3">
    <source>
        <dbReference type="ARBA" id="ARBA00022692"/>
    </source>
</evidence>
<dbReference type="InterPro" id="IPR012809">
    <property type="entry name" value="ECF_CbiQ"/>
</dbReference>
<name>A0A5B9D9Q4_9ARCH</name>
<dbReference type="InterPro" id="IPR051611">
    <property type="entry name" value="ECF_transporter_component"/>
</dbReference>
<evidence type="ECO:0000313" key="8">
    <source>
        <dbReference type="Proteomes" id="UP000321408"/>
    </source>
</evidence>
<dbReference type="OrthoDB" id="147966at2157"/>
<dbReference type="PANTHER" id="PTHR34857">
    <property type="entry name" value="SLL0384 PROTEIN"/>
    <property type="match status" value="1"/>
</dbReference>
<gene>
    <name evidence="7" type="primary">cbiQ</name>
    <name evidence="7" type="ORF">DSAG12_01650</name>
</gene>
<feature type="transmembrane region" description="Helical" evidence="6">
    <location>
        <begin position="80"/>
        <end position="101"/>
    </location>
</feature>
<dbReference type="CDD" id="cd16914">
    <property type="entry name" value="EcfT"/>
    <property type="match status" value="1"/>
</dbReference>
<keyword evidence="3 6" id="KW-0812">Transmembrane</keyword>
<reference evidence="7 8" key="1">
    <citation type="journal article" date="2020" name="Nature">
        <title>Isolation of an archaeon at the prokaryote-eukaryote interface.</title>
        <authorList>
            <person name="Imachi H."/>
            <person name="Nobu M.K."/>
            <person name="Nakahara N."/>
            <person name="Morono Y."/>
            <person name="Ogawara M."/>
            <person name="Takaki Y."/>
            <person name="Takano Y."/>
            <person name="Uematsu K."/>
            <person name="Ikuta T."/>
            <person name="Ito M."/>
            <person name="Matsui Y."/>
            <person name="Miyazaki M."/>
            <person name="Murata K."/>
            <person name="Saito Y."/>
            <person name="Sakai S."/>
            <person name="Song C."/>
            <person name="Tasumi E."/>
            <person name="Yamanaka Y."/>
            <person name="Yamaguchi T."/>
            <person name="Kamagata Y."/>
            <person name="Tamaki H."/>
            <person name="Takai K."/>
        </authorList>
    </citation>
    <scope>NUCLEOTIDE SEQUENCE [LARGE SCALE GENOMIC DNA]</scope>
    <source>
        <strain evidence="7 8">MK-D1</strain>
    </source>
</reference>
<keyword evidence="5 6" id="KW-0472">Membrane</keyword>
<evidence type="ECO:0000256" key="2">
    <source>
        <dbReference type="ARBA" id="ARBA00022475"/>
    </source>
</evidence>
<proteinExistence type="predicted"/>
<dbReference type="PANTHER" id="PTHR34857:SF2">
    <property type="entry name" value="SLL0384 PROTEIN"/>
    <property type="match status" value="1"/>
</dbReference>
<dbReference type="AlphaFoldDB" id="A0A5B9D9Q4"/>
<dbReference type="GeneID" id="41329643"/>
<feature type="transmembrane region" description="Helical" evidence="6">
    <location>
        <begin position="27"/>
        <end position="50"/>
    </location>
</feature>
<dbReference type="GO" id="GO:0043190">
    <property type="term" value="C:ATP-binding cassette (ABC) transporter complex"/>
    <property type="evidence" value="ECO:0007669"/>
    <property type="project" value="InterPro"/>
</dbReference>
<feature type="transmembrane region" description="Helical" evidence="6">
    <location>
        <begin position="249"/>
        <end position="270"/>
    </location>
</feature>
<protein>
    <submittedName>
        <fullName evidence="7">Cobalt ECF transporter T component CbiQ</fullName>
    </submittedName>
</protein>